<keyword evidence="1" id="KW-0732">Signal</keyword>
<evidence type="ECO:0000259" key="2">
    <source>
        <dbReference type="PROSITE" id="PS51485"/>
    </source>
</evidence>
<evidence type="ECO:0000313" key="3">
    <source>
        <dbReference type="EMBL" id="KAJ7946030.1"/>
    </source>
</evidence>
<evidence type="ECO:0000256" key="1">
    <source>
        <dbReference type="SAM" id="SignalP"/>
    </source>
</evidence>
<dbReference type="Gene3D" id="2.60.40.420">
    <property type="entry name" value="Cupredoxins - blue copper proteins"/>
    <property type="match status" value="1"/>
</dbReference>
<accession>A0AAD7KW40</accession>
<comment type="caution">
    <text evidence="3">The sequence shown here is derived from an EMBL/GenBank/DDBJ whole genome shotgun (WGS) entry which is preliminary data.</text>
</comment>
<feature type="chain" id="PRO_5042199222" evidence="1">
    <location>
        <begin position="22"/>
        <end position="173"/>
    </location>
</feature>
<protein>
    <submittedName>
        <fullName evidence="3">Plastocyanin-like domain protein</fullName>
    </submittedName>
</protein>
<dbReference type="InterPro" id="IPR008972">
    <property type="entry name" value="Cupredoxin"/>
</dbReference>
<dbReference type="PROSITE" id="PS51485">
    <property type="entry name" value="PHYTOCYANIN"/>
    <property type="match status" value="1"/>
</dbReference>
<keyword evidence="4" id="KW-1185">Reference proteome</keyword>
<dbReference type="AlphaFoldDB" id="A0AAD7KW40"/>
<reference evidence="3" key="1">
    <citation type="journal article" date="2023" name="Science">
        <title>Elucidation of the pathway for biosynthesis of saponin adjuvants from the soapbark tree.</title>
        <authorList>
            <person name="Reed J."/>
            <person name="Orme A."/>
            <person name="El-Demerdash A."/>
            <person name="Owen C."/>
            <person name="Martin L.B.B."/>
            <person name="Misra R.C."/>
            <person name="Kikuchi S."/>
            <person name="Rejzek M."/>
            <person name="Martin A.C."/>
            <person name="Harkess A."/>
            <person name="Leebens-Mack J."/>
            <person name="Louveau T."/>
            <person name="Stephenson M.J."/>
            <person name="Osbourn A."/>
        </authorList>
    </citation>
    <scope>NUCLEOTIDE SEQUENCE</scope>
    <source>
        <strain evidence="3">S10</strain>
    </source>
</reference>
<dbReference type="GO" id="GO:0009055">
    <property type="term" value="F:electron transfer activity"/>
    <property type="evidence" value="ECO:0007669"/>
    <property type="project" value="InterPro"/>
</dbReference>
<gene>
    <name evidence="3" type="ORF">O6P43_031009</name>
</gene>
<dbReference type="Pfam" id="PF02298">
    <property type="entry name" value="Cu_bind_like"/>
    <property type="match status" value="1"/>
</dbReference>
<dbReference type="PANTHER" id="PTHR34052:SF1">
    <property type="entry name" value="OS06G0216700 PROTEIN"/>
    <property type="match status" value="1"/>
</dbReference>
<name>A0AAD7KW40_QUISA</name>
<dbReference type="SUPFAM" id="SSF49503">
    <property type="entry name" value="Cupredoxins"/>
    <property type="match status" value="1"/>
</dbReference>
<dbReference type="KEGG" id="qsa:O6P43_031009"/>
<dbReference type="EMBL" id="JARAOO010000013">
    <property type="protein sequence ID" value="KAJ7946030.1"/>
    <property type="molecule type" value="Genomic_DNA"/>
</dbReference>
<dbReference type="InterPro" id="IPR003245">
    <property type="entry name" value="Phytocyanin_dom"/>
</dbReference>
<evidence type="ECO:0000313" key="4">
    <source>
        <dbReference type="Proteomes" id="UP001163823"/>
    </source>
</evidence>
<feature type="signal peptide" evidence="1">
    <location>
        <begin position="1"/>
        <end position="21"/>
    </location>
</feature>
<dbReference type="Proteomes" id="UP001163823">
    <property type="component" value="Chromosome 13"/>
</dbReference>
<dbReference type="PANTHER" id="PTHR34052">
    <property type="entry name" value="GLYCINE-RICH PROTEIN-LIKE"/>
    <property type="match status" value="1"/>
</dbReference>
<proteinExistence type="predicted"/>
<organism evidence="3 4">
    <name type="scientific">Quillaja saponaria</name>
    <name type="common">Soap bark tree</name>
    <dbReference type="NCBI Taxonomy" id="32244"/>
    <lineage>
        <taxon>Eukaryota</taxon>
        <taxon>Viridiplantae</taxon>
        <taxon>Streptophyta</taxon>
        <taxon>Embryophyta</taxon>
        <taxon>Tracheophyta</taxon>
        <taxon>Spermatophyta</taxon>
        <taxon>Magnoliopsida</taxon>
        <taxon>eudicotyledons</taxon>
        <taxon>Gunneridae</taxon>
        <taxon>Pentapetalae</taxon>
        <taxon>rosids</taxon>
        <taxon>fabids</taxon>
        <taxon>Fabales</taxon>
        <taxon>Quillajaceae</taxon>
        <taxon>Quillaja</taxon>
    </lineage>
</organism>
<sequence length="173" mass="19441">MGFKISAGGLLVAMLTATMFAVNMANKNGQFGFNYTDGFSKFGHYHPNKTQNSKKIIVGGSELWRFGFNYTDWAIKNSPFFLNDTLVFKYESPPNNTRPHSVYIFSKLNNFLNCSLTKATMVASVTQGAGQGFEFVLKKSKPYYFACGESNGIHCKLGQMKFSVVPKFRCRYP</sequence>
<feature type="domain" description="Phytocyanin" evidence="2">
    <location>
        <begin position="54"/>
        <end position="168"/>
    </location>
</feature>